<accession>A0A8D8RKR3</accession>
<dbReference type="EMBL" id="HBUF01171856">
    <property type="protein sequence ID" value="CAG6652621.1"/>
    <property type="molecule type" value="Transcribed_RNA"/>
</dbReference>
<protein>
    <submittedName>
        <fullName evidence="1">Uncharacterized protein</fullName>
    </submittedName>
</protein>
<organism evidence="1">
    <name type="scientific">Cacopsylla melanoneura</name>
    <dbReference type="NCBI Taxonomy" id="428564"/>
    <lineage>
        <taxon>Eukaryota</taxon>
        <taxon>Metazoa</taxon>
        <taxon>Ecdysozoa</taxon>
        <taxon>Arthropoda</taxon>
        <taxon>Hexapoda</taxon>
        <taxon>Insecta</taxon>
        <taxon>Pterygota</taxon>
        <taxon>Neoptera</taxon>
        <taxon>Paraneoptera</taxon>
        <taxon>Hemiptera</taxon>
        <taxon>Sternorrhyncha</taxon>
        <taxon>Psylloidea</taxon>
        <taxon>Psyllidae</taxon>
        <taxon>Psyllinae</taxon>
        <taxon>Cacopsylla</taxon>
    </lineage>
</organism>
<dbReference type="EMBL" id="HBUF01171858">
    <property type="protein sequence ID" value="CAG6652630.1"/>
    <property type="molecule type" value="Transcribed_RNA"/>
</dbReference>
<dbReference type="EMBL" id="HBUF01171838">
    <property type="protein sequence ID" value="CAG6652551.1"/>
    <property type="molecule type" value="Transcribed_RNA"/>
</dbReference>
<dbReference type="AlphaFoldDB" id="A0A8D8RKR3"/>
<dbReference type="EMBL" id="HBUF01171840">
    <property type="protein sequence ID" value="CAG6652560.1"/>
    <property type="molecule type" value="Transcribed_RNA"/>
</dbReference>
<sequence length="101" mass="11760">MIKFESMKFCTILFFVSRNSGLQCCHSTLFCLHLCDFNQQNLPPWCEYGNFLYTSYGRRNYLCGLFLVETNYSLFQLKTDCGVAILFTSVRLQRAQIISVV</sequence>
<proteinExistence type="predicted"/>
<evidence type="ECO:0000313" key="1">
    <source>
        <dbReference type="EMBL" id="CAG6652551.1"/>
    </source>
</evidence>
<reference evidence="1" key="1">
    <citation type="submission" date="2021-05" db="EMBL/GenBank/DDBJ databases">
        <authorList>
            <person name="Alioto T."/>
            <person name="Alioto T."/>
            <person name="Gomez Garrido J."/>
        </authorList>
    </citation>
    <scope>NUCLEOTIDE SEQUENCE</scope>
</reference>
<name>A0A8D8RKR3_9HEMI</name>